<gene>
    <name evidence="1" type="ORF">WICANDRAFT_78738</name>
</gene>
<accession>A0A1E3P3Q2</accession>
<proteinExistence type="predicted"/>
<dbReference type="RefSeq" id="XP_019039328.1">
    <property type="nucleotide sequence ID" value="XM_019184780.1"/>
</dbReference>
<dbReference type="Proteomes" id="UP000094112">
    <property type="component" value="Unassembled WGS sequence"/>
</dbReference>
<protein>
    <submittedName>
        <fullName evidence="1">Uncharacterized protein</fullName>
    </submittedName>
</protein>
<organism evidence="1 2">
    <name type="scientific">Wickerhamomyces anomalus (strain ATCC 58044 / CBS 1984 / NCYC 433 / NRRL Y-366-8)</name>
    <name type="common">Yeast</name>
    <name type="synonym">Hansenula anomala</name>
    <dbReference type="NCBI Taxonomy" id="683960"/>
    <lineage>
        <taxon>Eukaryota</taxon>
        <taxon>Fungi</taxon>
        <taxon>Dikarya</taxon>
        <taxon>Ascomycota</taxon>
        <taxon>Saccharomycotina</taxon>
        <taxon>Saccharomycetes</taxon>
        <taxon>Phaffomycetales</taxon>
        <taxon>Wickerhamomycetaceae</taxon>
        <taxon>Wickerhamomyces</taxon>
    </lineage>
</organism>
<dbReference type="AlphaFoldDB" id="A0A1E3P3Q2"/>
<dbReference type="EMBL" id="KV454210">
    <property type="protein sequence ID" value="ODQ60121.1"/>
    <property type="molecule type" value="Genomic_DNA"/>
</dbReference>
<name>A0A1E3P3Q2_WICAA</name>
<dbReference type="GeneID" id="30202026"/>
<dbReference type="OrthoDB" id="3982901at2759"/>
<evidence type="ECO:0000313" key="2">
    <source>
        <dbReference type="Proteomes" id="UP000094112"/>
    </source>
</evidence>
<evidence type="ECO:0000313" key="1">
    <source>
        <dbReference type="EMBL" id="ODQ60121.1"/>
    </source>
</evidence>
<keyword evidence="2" id="KW-1185">Reference proteome</keyword>
<reference evidence="1 2" key="1">
    <citation type="journal article" date="2016" name="Proc. Natl. Acad. Sci. U.S.A.">
        <title>Comparative genomics of biotechnologically important yeasts.</title>
        <authorList>
            <person name="Riley R."/>
            <person name="Haridas S."/>
            <person name="Wolfe K.H."/>
            <person name="Lopes M.R."/>
            <person name="Hittinger C.T."/>
            <person name="Goeker M."/>
            <person name="Salamov A.A."/>
            <person name="Wisecaver J.H."/>
            <person name="Long T.M."/>
            <person name="Calvey C.H."/>
            <person name="Aerts A.L."/>
            <person name="Barry K.W."/>
            <person name="Choi C."/>
            <person name="Clum A."/>
            <person name="Coughlan A.Y."/>
            <person name="Deshpande S."/>
            <person name="Douglass A.P."/>
            <person name="Hanson S.J."/>
            <person name="Klenk H.-P."/>
            <person name="LaButti K.M."/>
            <person name="Lapidus A."/>
            <person name="Lindquist E.A."/>
            <person name="Lipzen A.M."/>
            <person name="Meier-Kolthoff J.P."/>
            <person name="Ohm R.A."/>
            <person name="Otillar R.P."/>
            <person name="Pangilinan J.L."/>
            <person name="Peng Y."/>
            <person name="Rokas A."/>
            <person name="Rosa C.A."/>
            <person name="Scheuner C."/>
            <person name="Sibirny A.A."/>
            <person name="Slot J.C."/>
            <person name="Stielow J.B."/>
            <person name="Sun H."/>
            <person name="Kurtzman C.P."/>
            <person name="Blackwell M."/>
            <person name="Grigoriev I.V."/>
            <person name="Jeffries T.W."/>
        </authorList>
    </citation>
    <scope>NUCLEOTIDE SEQUENCE [LARGE SCALE GENOMIC DNA]</scope>
    <source>
        <strain evidence="2">ATCC 58044 / CBS 1984 / NCYC 433 / NRRL Y-366-8</strain>
    </source>
</reference>
<sequence>MSYSDFSFNSSPTIEEIRHSLAHTLHFVRRDDYSANQSLLDQCSFKLDQASTQLDYDCMEKSVIAVLMNVPVLPTNNSKKNSQHTFKETGTLYNENILLFHAYIREIAVSIMFVKGCPLKTGRLSEILSRDELADLVKFIAWNFKPLFYIVLDSTPFLLNNSRLVIEATLQKYFLDISRHLSRTHLQKLFQKIVPQKFQIKPYPSTIIQSHLVKLIKSHGIESPFIGTSTGITFARGIDFKKCNYIYIEQPGGFPHRPRDELKTLHLKDIYPNLSQVDLIHDDIVKLLTKLDIVPFKRINTNQIVKPVILPSNSAGPYEDDFKFIAELTELQMINDVGI</sequence>